<proteinExistence type="predicted"/>
<accession>A0ABU6YLK7</accession>
<dbReference type="Proteomes" id="UP001341840">
    <property type="component" value="Unassembled WGS sequence"/>
</dbReference>
<gene>
    <name evidence="1" type="ORF">PIB30_059804</name>
</gene>
<protein>
    <submittedName>
        <fullName evidence="1">Uncharacterized protein</fullName>
    </submittedName>
</protein>
<evidence type="ECO:0000313" key="2">
    <source>
        <dbReference type="Proteomes" id="UP001341840"/>
    </source>
</evidence>
<sequence>MAKTQGVIQAWMGMHSLAYAYASAPISVPPRFGGRVRSELQVTNHRVEGQEPLPVVYSLYSLLVFRAKKALGSFLISLFITCASSSQSTSRGIQTSYESDGEVINKKEGGGVNPYPNVLGIHNSGRPGGVALMASKLTSFLPSVALRDRQLRSSAHFNP</sequence>
<organism evidence="1 2">
    <name type="scientific">Stylosanthes scabra</name>
    <dbReference type="NCBI Taxonomy" id="79078"/>
    <lineage>
        <taxon>Eukaryota</taxon>
        <taxon>Viridiplantae</taxon>
        <taxon>Streptophyta</taxon>
        <taxon>Embryophyta</taxon>
        <taxon>Tracheophyta</taxon>
        <taxon>Spermatophyta</taxon>
        <taxon>Magnoliopsida</taxon>
        <taxon>eudicotyledons</taxon>
        <taxon>Gunneridae</taxon>
        <taxon>Pentapetalae</taxon>
        <taxon>rosids</taxon>
        <taxon>fabids</taxon>
        <taxon>Fabales</taxon>
        <taxon>Fabaceae</taxon>
        <taxon>Papilionoideae</taxon>
        <taxon>50 kb inversion clade</taxon>
        <taxon>dalbergioids sensu lato</taxon>
        <taxon>Dalbergieae</taxon>
        <taxon>Pterocarpus clade</taxon>
        <taxon>Stylosanthes</taxon>
    </lineage>
</organism>
<dbReference type="EMBL" id="JASCZI010242175">
    <property type="protein sequence ID" value="MED6209983.1"/>
    <property type="molecule type" value="Genomic_DNA"/>
</dbReference>
<reference evidence="1 2" key="1">
    <citation type="journal article" date="2023" name="Plants (Basel)">
        <title>Bridging the Gap: Combining Genomics and Transcriptomics Approaches to Understand Stylosanthes scabra, an Orphan Legume from the Brazilian Caatinga.</title>
        <authorList>
            <person name="Ferreira-Neto J.R.C."/>
            <person name="da Silva M.D."/>
            <person name="Binneck E."/>
            <person name="de Melo N.F."/>
            <person name="da Silva R.H."/>
            <person name="de Melo A.L.T.M."/>
            <person name="Pandolfi V."/>
            <person name="Bustamante F.O."/>
            <person name="Brasileiro-Vidal A.C."/>
            <person name="Benko-Iseppon A.M."/>
        </authorList>
    </citation>
    <scope>NUCLEOTIDE SEQUENCE [LARGE SCALE GENOMIC DNA]</scope>
    <source>
        <tissue evidence="1">Leaves</tissue>
    </source>
</reference>
<name>A0ABU6YLK7_9FABA</name>
<evidence type="ECO:0000313" key="1">
    <source>
        <dbReference type="EMBL" id="MED6209983.1"/>
    </source>
</evidence>
<comment type="caution">
    <text evidence="1">The sequence shown here is derived from an EMBL/GenBank/DDBJ whole genome shotgun (WGS) entry which is preliminary data.</text>
</comment>
<keyword evidence="2" id="KW-1185">Reference proteome</keyword>